<sequence>MIRSLLVRGMLTGILAGLIVFAFARLVGEPEVDRAIAFETAQDQSKGEAAETPIVTRPTQKGLGLLTGTIVYSIALGGIFGLVFAYAQGRYAITEPRPLAALIALLGWLSIVLIPTLKYPANPPAVGDPATIGIRTAAYFLLIALSLATLTLPFQLNRRLTPHLGTWNAAISASAIYVLLVAILYKLLPVIDEVPKDFPATLLWRFRIASWGMQAVLFATIGLIFGFLTERDQNTHRQEA</sequence>
<feature type="transmembrane region" description="Helical" evidence="1">
    <location>
        <begin position="99"/>
        <end position="117"/>
    </location>
</feature>
<evidence type="ECO:0000256" key="1">
    <source>
        <dbReference type="SAM" id="Phobius"/>
    </source>
</evidence>
<keyword evidence="1" id="KW-0472">Membrane</keyword>
<accession>E8X5T1</accession>
<keyword evidence="2" id="KW-0614">Plasmid</keyword>
<evidence type="ECO:0000313" key="2">
    <source>
        <dbReference type="EMBL" id="ADW70815.1"/>
    </source>
</evidence>
<keyword evidence="1" id="KW-1133">Transmembrane helix</keyword>
<evidence type="ECO:0008006" key="4">
    <source>
        <dbReference type="Google" id="ProtNLM"/>
    </source>
</evidence>
<dbReference type="Proteomes" id="UP000000343">
    <property type="component" value="Plasmid pACIX901"/>
</dbReference>
<dbReference type="Pfam" id="PF09490">
    <property type="entry name" value="CbtA"/>
    <property type="match status" value="1"/>
</dbReference>
<dbReference type="HOGENOM" id="CLU_090632_0_0_0"/>
<organism evidence="3">
    <name type="scientific">Granulicella tundricola (strain ATCC BAA-1859 / DSM 23138 / MP5ACTX9)</name>
    <dbReference type="NCBI Taxonomy" id="1198114"/>
    <lineage>
        <taxon>Bacteria</taxon>
        <taxon>Pseudomonadati</taxon>
        <taxon>Acidobacteriota</taxon>
        <taxon>Terriglobia</taxon>
        <taxon>Terriglobales</taxon>
        <taxon>Acidobacteriaceae</taxon>
        <taxon>Granulicella</taxon>
    </lineage>
</organism>
<evidence type="ECO:0000313" key="3">
    <source>
        <dbReference type="Proteomes" id="UP000000343"/>
    </source>
</evidence>
<keyword evidence="1" id="KW-0812">Transmembrane</keyword>
<dbReference type="OrthoDB" id="6851830at2"/>
<feature type="transmembrane region" description="Helical" evidence="1">
    <location>
        <begin position="208"/>
        <end position="228"/>
    </location>
</feature>
<name>E8X5T1_GRATM</name>
<feature type="transmembrane region" description="Helical" evidence="1">
    <location>
        <begin position="5"/>
        <end position="24"/>
    </location>
</feature>
<feature type="transmembrane region" description="Helical" evidence="1">
    <location>
        <begin position="166"/>
        <end position="188"/>
    </location>
</feature>
<protein>
    <recommendedName>
        <fullName evidence="4">Cobalt transporter, subunit CbtA</fullName>
    </recommendedName>
</protein>
<proteinExistence type="predicted"/>
<keyword evidence="3" id="KW-1185">Reference proteome</keyword>
<dbReference type="InterPro" id="IPR012666">
    <property type="entry name" value="CbtA_put"/>
</dbReference>
<dbReference type="EMBL" id="CP002481">
    <property type="protein sequence ID" value="ADW70815.1"/>
    <property type="molecule type" value="Genomic_DNA"/>
</dbReference>
<gene>
    <name evidence="2" type="ordered locus">AciX9_4019</name>
</gene>
<dbReference type="RefSeq" id="WP_013572727.1">
    <property type="nucleotide sequence ID" value="NC_015057.1"/>
</dbReference>
<feature type="transmembrane region" description="Helical" evidence="1">
    <location>
        <begin position="63"/>
        <end position="87"/>
    </location>
</feature>
<geneLocation type="plasmid" evidence="2 3">
    <name>pACIX901</name>
</geneLocation>
<dbReference type="KEGG" id="acm:AciX9_4019"/>
<dbReference type="AlphaFoldDB" id="E8X5T1"/>
<feature type="transmembrane region" description="Helical" evidence="1">
    <location>
        <begin position="137"/>
        <end position="154"/>
    </location>
</feature>
<reference evidence="3" key="1">
    <citation type="submission" date="2011-01" db="EMBL/GenBank/DDBJ databases">
        <title>Complete sequence of plasmid1 of Acidobacterium sp. MP5ACTX9.</title>
        <authorList>
            <consortium name="US DOE Joint Genome Institute"/>
            <person name="Lucas S."/>
            <person name="Copeland A."/>
            <person name="Lapidus A."/>
            <person name="Cheng J.-F."/>
            <person name="Goodwin L."/>
            <person name="Pitluck S."/>
            <person name="Teshima H."/>
            <person name="Detter J.C."/>
            <person name="Han C."/>
            <person name="Tapia R."/>
            <person name="Land M."/>
            <person name="Hauser L."/>
            <person name="Kyrpides N."/>
            <person name="Ivanova N."/>
            <person name="Ovchinnikova G."/>
            <person name="Pagani I."/>
            <person name="Rawat S.R."/>
            <person name="Mannisto M."/>
            <person name="Haggblom M.M."/>
            <person name="Woyke T."/>
        </authorList>
    </citation>
    <scope>NUCLEOTIDE SEQUENCE [LARGE SCALE GENOMIC DNA]</scope>
    <source>
        <strain evidence="3">MP5ACTX9</strain>
        <plasmid evidence="3">Plasmid pACIX901</plasmid>
    </source>
</reference>